<dbReference type="PANTHER" id="PTHR10638">
    <property type="entry name" value="COPPER AMINE OXIDASE"/>
    <property type="match status" value="1"/>
</dbReference>
<reference evidence="3 4" key="1">
    <citation type="submission" date="2022-12" db="EMBL/GenBank/DDBJ databases">
        <title>Chromosome-level genome of Tegillarca granosa.</title>
        <authorList>
            <person name="Kim J."/>
        </authorList>
    </citation>
    <scope>NUCLEOTIDE SEQUENCE [LARGE SCALE GENOMIC DNA]</scope>
    <source>
        <strain evidence="3">Teg-2019</strain>
        <tissue evidence="3">Adductor muscle</tissue>
    </source>
</reference>
<evidence type="ECO:0000259" key="2">
    <source>
        <dbReference type="Pfam" id="PF01179"/>
    </source>
</evidence>
<keyword evidence="1" id="KW-0560">Oxidoreductase</keyword>
<dbReference type="EMBL" id="JARBDR010000903">
    <property type="protein sequence ID" value="KAJ8304003.1"/>
    <property type="molecule type" value="Genomic_DNA"/>
</dbReference>
<evidence type="ECO:0000256" key="1">
    <source>
        <dbReference type="RuleBase" id="RU000672"/>
    </source>
</evidence>
<dbReference type="InterPro" id="IPR049947">
    <property type="entry name" value="Cu_Am_Ox_Cu-bd"/>
</dbReference>
<dbReference type="SUPFAM" id="SSF49998">
    <property type="entry name" value="Amine oxidase catalytic domain"/>
    <property type="match status" value="1"/>
</dbReference>
<dbReference type="InterPro" id="IPR036460">
    <property type="entry name" value="Cu_amine_oxidase_C_sf"/>
</dbReference>
<evidence type="ECO:0000313" key="4">
    <source>
        <dbReference type="Proteomes" id="UP001217089"/>
    </source>
</evidence>
<dbReference type="Gene3D" id="2.70.98.20">
    <property type="entry name" value="Copper amine oxidase, catalytic domain"/>
    <property type="match status" value="1"/>
</dbReference>
<organism evidence="3 4">
    <name type="scientific">Tegillarca granosa</name>
    <name type="common">Malaysian cockle</name>
    <name type="synonym">Anadara granosa</name>
    <dbReference type="NCBI Taxonomy" id="220873"/>
    <lineage>
        <taxon>Eukaryota</taxon>
        <taxon>Metazoa</taxon>
        <taxon>Spiralia</taxon>
        <taxon>Lophotrochozoa</taxon>
        <taxon>Mollusca</taxon>
        <taxon>Bivalvia</taxon>
        <taxon>Autobranchia</taxon>
        <taxon>Pteriomorphia</taxon>
        <taxon>Arcoida</taxon>
        <taxon>Arcoidea</taxon>
        <taxon>Arcidae</taxon>
        <taxon>Tegillarca</taxon>
    </lineage>
</organism>
<keyword evidence="1" id="KW-0186">Copper</keyword>
<evidence type="ECO:0000313" key="3">
    <source>
        <dbReference type="EMBL" id="KAJ8304003.1"/>
    </source>
</evidence>
<sequence length="160" mass="18046">MVQSGTIPDCIEFKIANYIHDLVAWITLGTYHIPHTEDLPVTHTPGKDMNLYLLPFNYYPQNPAMHSRNAIRIDPTDEGNISKDVNTESLEVDFIVSKPIVLSMNTDVGINFKAIIRIGGLFVGELGRPNWSETFIFLANDFEIPAVGAFRILKAKWCRP</sequence>
<dbReference type="InterPro" id="IPR000269">
    <property type="entry name" value="Cu_amine_oxidase"/>
</dbReference>
<protein>
    <recommendedName>
        <fullName evidence="1">Amine oxidase</fullName>
        <ecNumber evidence="1">1.4.3.-</ecNumber>
    </recommendedName>
</protein>
<dbReference type="PANTHER" id="PTHR10638:SF20">
    <property type="entry name" value="AMINE OXIDASE"/>
    <property type="match status" value="1"/>
</dbReference>
<accession>A0ABQ9EL85</accession>
<dbReference type="PROSITE" id="PS01165">
    <property type="entry name" value="COPPER_AMINE_OXID_2"/>
    <property type="match status" value="1"/>
</dbReference>
<name>A0ABQ9EL85_TEGGR</name>
<dbReference type="EC" id="1.4.3.-" evidence="1"/>
<feature type="domain" description="Copper amine oxidase catalytic" evidence="2">
    <location>
        <begin position="20"/>
        <end position="65"/>
    </location>
</feature>
<proteinExistence type="inferred from homology"/>
<comment type="caution">
    <text evidence="3">The sequence shown here is derived from an EMBL/GenBank/DDBJ whole genome shotgun (WGS) entry which is preliminary data.</text>
</comment>
<dbReference type="Pfam" id="PF01179">
    <property type="entry name" value="Cu_amine_oxid"/>
    <property type="match status" value="1"/>
</dbReference>
<dbReference type="InterPro" id="IPR015798">
    <property type="entry name" value="Cu_amine_oxidase_C"/>
</dbReference>
<keyword evidence="1" id="KW-0479">Metal-binding</keyword>
<keyword evidence="4" id="KW-1185">Reference proteome</keyword>
<comment type="similarity">
    <text evidence="1">Belongs to the copper/topaquinone oxidase family.</text>
</comment>
<comment type="PTM">
    <text evidence="1">Topaquinone (TPQ) is generated by copper-dependent autoxidation of a specific tyrosyl residue.</text>
</comment>
<gene>
    <name evidence="3" type="ORF">KUTeg_017586</name>
</gene>
<keyword evidence="1" id="KW-0801">TPQ</keyword>
<dbReference type="Proteomes" id="UP001217089">
    <property type="component" value="Unassembled WGS sequence"/>
</dbReference>
<comment type="cofactor">
    <cofactor evidence="1">
        <name>Cu cation</name>
        <dbReference type="ChEBI" id="CHEBI:23378"/>
    </cofactor>
    <text evidence="1">Contains 1 topaquinone per subunit.</text>
</comment>